<feature type="transmembrane region" description="Helical" evidence="1">
    <location>
        <begin position="38"/>
        <end position="58"/>
    </location>
</feature>
<organism evidence="2 3">
    <name type="scientific">Microbispora rosea</name>
    <dbReference type="NCBI Taxonomy" id="58117"/>
    <lineage>
        <taxon>Bacteria</taxon>
        <taxon>Bacillati</taxon>
        <taxon>Actinomycetota</taxon>
        <taxon>Actinomycetes</taxon>
        <taxon>Streptosporangiales</taxon>
        <taxon>Streptosporangiaceae</taxon>
        <taxon>Microbispora</taxon>
    </lineage>
</organism>
<dbReference type="STRING" id="58117.SAMN05421833_10418"/>
<accession>A0A1N6VYV0</accession>
<reference evidence="3" key="1">
    <citation type="submission" date="2017-01" db="EMBL/GenBank/DDBJ databases">
        <authorList>
            <person name="Varghese N."/>
            <person name="Submissions S."/>
        </authorList>
    </citation>
    <scope>NUCLEOTIDE SEQUENCE [LARGE SCALE GENOMIC DNA]</scope>
    <source>
        <strain evidence="3">ATCC 12950</strain>
    </source>
</reference>
<proteinExistence type="predicted"/>
<evidence type="ECO:0000256" key="1">
    <source>
        <dbReference type="SAM" id="Phobius"/>
    </source>
</evidence>
<evidence type="ECO:0000313" key="3">
    <source>
        <dbReference type="Proteomes" id="UP000186096"/>
    </source>
</evidence>
<name>A0A1N6VYV0_9ACTN</name>
<sequence>MDKVRVLAAGLGLAMILAGVFARPITVMNAVSIDPTDAGTRFELIVIGAVLFAGCLLLERQADGLRLWHVTGAVASGLAGLVVVYLTSTVAISTHKLAGPSLSGRWQGRVDYGEVGSREVTLYVKPVTPGYTRTGQLMIDLGNGACVFGLEAEPDGMSFAMSLPPDGGGPVCRDLDGGELLLEGTPGYDVLRLALTASDMAQASGTVSRYRPMRGTPPA</sequence>
<feature type="transmembrane region" description="Helical" evidence="1">
    <location>
        <begin position="65"/>
        <end position="86"/>
    </location>
</feature>
<dbReference type="EMBL" id="FTNI01000004">
    <property type="protein sequence ID" value="SIQ82952.1"/>
    <property type="molecule type" value="Genomic_DNA"/>
</dbReference>
<protein>
    <submittedName>
        <fullName evidence="2">Uncharacterized protein</fullName>
    </submittedName>
</protein>
<keyword evidence="3" id="KW-1185">Reference proteome</keyword>
<keyword evidence="1" id="KW-1133">Transmembrane helix</keyword>
<dbReference type="RefSeq" id="WP_076433847.1">
    <property type="nucleotide sequence ID" value="NZ_FTNI01000004.1"/>
</dbReference>
<gene>
    <name evidence="2" type="ORF">SAMN05421833_10418</name>
</gene>
<dbReference type="Proteomes" id="UP000186096">
    <property type="component" value="Unassembled WGS sequence"/>
</dbReference>
<evidence type="ECO:0000313" key="2">
    <source>
        <dbReference type="EMBL" id="SIQ82952.1"/>
    </source>
</evidence>
<dbReference type="AlphaFoldDB" id="A0A1N6VYV0"/>
<keyword evidence="1" id="KW-0472">Membrane</keyword>
<keyword evidence="1" id="KW-0812">Transmembrane</keyword>